<dbReference type="EMBL" id="GISG01256492">
    <property type="protein sequence ID" value="MBA4672782.1"/>
    <property type="molecule type" value="Transcribed_RNA"/>
</dbReference>
<reference evidence="2" key="1">
    <citation type="journal article" date="2013" name="J. Plant Res.">
        <title>Effect of fungi and light on seed germination of three Opuntia species from semiarid lands of central Mexico.</title>
        <authorList>
            <person name="Delgado-Sanchez P."/>
            <person name="Jimenez-Bremont J.F."/>
            <person name="Guerrero-Gonzalez Mde L."/>
            <person name="Flores J."/>
        </authorList>
    </citation>
    <scope>NUCLEOTIDE SEQUENCE</scope>
    <source>
        <tissue evidence="2">Cladode</tissue>
    </source>
</reference>
<feature type="region of interest" description="Disordered" evidence="1">
    <location>
        <begin position="32"/>
        <end position="115"/>
    </location>
</feature>
<proteinExistence type="predicted"/>
<feature type="compositionally biased region" description="Basic and acidic residues" evidence="1">
    <location>
        <begin position="105"/>
        <end position="115"/>
    </location>
</feature>
<sequence>MTHQHYWDIPSHAEIYNKQARNACKGNLQTNLAQSTDHTQPTELQGCQMNPNDLCSTSTTEENKKRKTSTTSKTYAVSTTERKVTRCNSQLHVSHSHQVSQQSHLTREKNIKYCS</sequence>
<evidence type="ECO:0000256" key="1">
    <source>
        <dbReference type="SAM" id="MobiDB-lite"/>
    </source>
</evidence>
<reference evidence="2" key="2">
    <citation type="submission" date="2020-07" db="EMBL/GenBank/DDBJ databases">
        <authorList>
            <person name="Vera ALvarez R."/>
            <person name="Arias-Moreno D.M."/>
            <person name="Jimenez-Jacinto V."/>
            <person name="Jimenez-Bremont J.F."/>
            <person name="Swaminathan K."/>
            <person name="Moose S.P."/>
            <person name="Guerrero-Gonzalez M.L."/>
            <person name="Marino-Ramirez L."/>
            <person name="Landsman D."/>
            <person name="Rodriguez-Kessler M."/>
            <person name="Delgado-Sanchez P."/>
        </authorList>
    </citation>
    <scope>NUCLEOTIDE SEQUENCE</scope>
    <source>
        <tissue evidence="2">Cladode</tissue>
    </source>
</reference>
<feature type="compositionally biased region" description="Low complexity" evidence="1">
    <location>
        <begin position="89"/>
        <end position="104"/>
    </location>
</feature>
<feature type="compositionally biased region" description="Polar residues" evidence="1">
    <location>
        <begin position="32"/>
        <end position="55"/>
    </location>
</feature>
<protein>
    <submittedName>
        <fullName evidence="2">Uncharacterized protein</fullName>
    </submittedName>
</protein>
<accession>A0A7C9ENC3</accession>
<dbReference type="AlphaFoldDB" id="A0A7C9ENC3"/>
<organism evidence="2">
    <name type="scientific">Opuntia streptacantha</name>
    <name type="common">Prickly pear cactus</name>
    <name type="synonym">Opuntia cardona</name>
    <dbReference type="NCBI Taxonomy" id="393608"/>
    <lineage>
        <taxon>Eukaryota</taxon>
        <taxon>Viridiplantae</taxon>
        <taxon>Streptophyta</taxon>
        <taxon>Embryophyta</taxon>
        <taxon>Tracheophyta</taxon>
        <taxon>Spermatophyta</taxon>
        <taxon>Magnoliopsida</taxon>
        <taxon>eudicotyledons</taxon>
        <taxon>Gunneridae</taxon>
        <taxon>Pentapetalae</taxon>
        <taxon>Caryophyllales</taxon>
        <taxon>Cactineae</taxon>
        <taxon>Cactaceae</taxon>
        <taxon>Opuntioideae</taxon>
        <taxon>Opuntia</taxon>
    </lineage>
</organism>
<name>A0A7C9ENC3_OPUST</name>
<evidence type="ECO:0000313" key="2">
    <source>
        <dbReference type="EMBL" id="MBA4672782.1"/>
    </source>
</evidence>